<dbReference type="Gene3D" id="3.40.525.10">
    <property type="entry name" value="CRAL-TRIO lipid binding domain"/>
    <property type="match status" value="1"/>
</dbReference>
<feature type="domain" description="CRAL-TRIO" evidence="2">
    <location>
        <begin position="149"/>
        <end position="294"/>
    </location>
</feature>
<dbReference type="SUPFAM" id="SSF52087">
    <property type="entry name" value="CRAL/TRIO domain"/>
    <property type="match status" value="1"/>
</dbReference>
<evidence type="ECO:0000256" key="1">
    <source>
        <dbReference type="SAM" id="MobiDB-lite"/>
    </source>
</evidence>
<protein>
    <recommendedName>
        <fullName evidence="2">CRAL-TRIO domain-containing protein</fullName>
    </recommendedName>
</protein>
<dbReference type="GO" id="GO:1902936">
    <property type="term" value="F:phosphatidylinositol bisphosphate binding"/>
    <property type="evidence" value="ECO:0007669"/>
    <property type="project" value="TreeGrafter"/>
</dbReference>
<feature type="region of interest" description="Disordered" evidence="1">
    <location>
        <begin position="1"/>
        <end position="31"/>
    </location>
</feature>
<dbReference type="InterPro" id="IPR036865">
    <property type="entry name" value="CRAL-TRIO_dom_sf"/>
</dbReference>
<dbReference type="PANTHER" id="PTHR10174:SF208">
    <property type="entry name" value="CRAL-TRIO DOMAIN-CONTAINING PROTEIN DDB_G0278031"/>
    <property type="match status" value="1"/>
</dbReference>
<proteinExistence type="predicted"/>
<accession>A0A7S2GSM7</accession>
<evidence type="ECO:0000259" key="2">
    <source>
        <dbReference type="Pfam" id="PF00650"/>
    </source>
</evidence>
<dbReference type="PANTHER" id="PTHR10174">
    <property type="entry name" value="ALPHA-TOCOPHEROL TRANSFER PROTEIN-RELATED"/>
    <property type="match status" value="1"/>
</dbReference>
<name>A0A7S2GSM7_9STRA</name>
<dbReference type="GO" id="GO:0016020">
    <property type="term" value="C:membrane"/>
    <property type="evidence" value="ECO:0007669"/>
    <property type="project" value="TreeGrafter"/>
</dbReference>
<dbReference type="CDD" id="cd00170">
    <property type="entry name" value="SEC14"/>
    <property type="match status" value="1"/>
</dbReference>
<dbReference type="Pfam" id="PF00650">
    <property type="entry name" value="CRAL_TRIO"/>
    <property type="match status" value="1"/>
</dbReference>
<dbReference type="EMBL" id="HBGV01001266">
    <property type="protein sequence ID" value="CAD9468534.1"/>
    <property type="molecule type" value="Transcribed_RNA"/>
</dbReference>
<evidence type="ECO:0000313" key="3">
    <source>
        <dbReference type="EMBL" id="CAD9468534.1"/>
    </source>
</evidence>
<dbReference type="AlphaFoldDB" id="A0A7S2GSM7"/>
<reference evidence="3" key="1">
    <citation type="submission" date="2021-01" db="EMBL/GenBank/DDBJ databases">
        <authorList>
            <person name="Corre E."/>
            <person name="Pelletier E."/>
            <person name="Niang G."/>
            <person name="Scheremetjew M."/>
            <person name="Finn R."/>
            <person name="Kale V."/>
            <person name="Holt S."/>
            <person name="Cochrane G."/>
            <person name="Meng A."/>
            <person name="Brown T."/>
            <person name="Cohen L."/>
        </authorList>
    </citation>
    <scope>NUCLEOTIDE SEQUENCE</scope>
    <source>
        <strain evidence="3">CCMP826</strain>
    </source>
</reference>
<gene>
    <name evidence="3" type="ORF">HTAM1171_LOCUS761</name>
</gene>
<dbReference type="InterPro" id="IPR001251">
    <property type="entry name" value="CRAL-TRIO_dom"/>
</dbReference>
<sequence length="312" mass="36425">MMTSSTHWSVTAPCFSEEDEKQEKATMSEEEVEQSWADMHGKCAVLDDEEIVKRGLDEMEKELNEISCDEKPALLMAETRCPDQCSSEHKRLFLRREAFDAERAARRLVDYWQQKLKWFGPEKSFIPLALDNAMREDTAALNRGLLRLLPVTDSFGRCILFCDISLHDATMYSMESMMRAIWYMLLAAIEDETTQNRGAIFVLYLKQSTLDQFDRKLLHRLLELEDKFVPIRFRSFHICHPGACFDIERPILQFLLGKRLRARMDVHQGTEEEVLIELDEYGMPPDRVPSIMGGKVVLDHERWLSNRRSLRL</sequence>
<organism evidence="3">
    <name type="scientific">Helicotheca tamesis</name>
    <dbReference type="NCBI Taxonomy" id="374047"/>
    <lineage>
        <taxon>Eukaryota</taxon>
        <taxon>Sar</taxon>
        <taxon>Stramenopiles</taxon>
        <taxon>Ochrophyta</taxon>
        <taxon>Bacillariophyta</taxon>
        <taxon>Mediophyceae</taxon>
        <taxon>Lithodesmiophycidae</taxon>
        <taxon>Lithodesmiales</taxon>
        <taxon>Lithodesmiaceae</taxon>
        <taxon>Helicotheca</taxon>
    </lineage>
</organism>